<evidence type="ECO:0000256" key="1">
    <source>
        <dbReference type="SAM" id="Coils"/>
    </source>
</evidence>
<feature type="coiled-coil region" evidence="1">
    <location>
        <begin position="243"/>
        <end position="304"/>
    </location>
</feature>
<keyword evidence="1" id="KW-0175">Coiled coil</keyword>
<dbReference type="InterPro" id="IPR038729">
    <property type="entry name" value="Rad50/SbcC_AAA"/>
</dbReference>
<feature type="coiled-coil region" evidence="1">
    <location>
        <begin position="663"/>
        <end position="697"/>
    </location>
</feature>
<feature type="domain" description="Rad50/SbcC-type AAA" evidence="2">
    <location>
        <begin position="5"/>
        <end position="246"/>
    </location>
</feature>
<evidence type="ECO:0000313" key="3">
    <source>
        <dbReference type="EMBL" id="MBD8041083.1"/>
    </source>
</evidence>
<dbReference type="Pfam" id="PF13476">
    <property type="entry name" value="AAA_23"/>
    <property type="match status" value="1"/>
</dbReference>
<feature type="coiled-coil region" evidence="1">
    <location>
        <begin position="395"/>
        <end position="534"/>
    </location>
</feature>
<dbReference type="Pfam" id="PF13558">
    <property type="entry name" value="SbcC_Walker_B"/>
    <property type="match status" value="1"/>
</dbReference>
<dbReference type="EMBL" id="JACSPP010000038">
    <property type="protein sequence ID" value="MBD8041083.1"/>
    <property type="molecule type" value="Genomic_DNA"/>
</dbReference>
<protein>
    <submittedName>
        <fullName evidence="3">AAA family ATPase</fullName>
    </submittedName>
</protein>
<dbReference type="PANTHER" id="PTHR32114:SF2">
    <property type="entry name" value="ABC TRANSPORTER ABCH.3"/>
    <property type="match status" value="1"/>
</dbReference>
<reference evidence="3 4" key="1">
    <citation type="submission" date="2020-08" db="EMBL/GenBank/DDBJ databases">
        <title>A Genomic Blueprint of the Chicken Gut Microbiome.</title>
        <authorList>
            <person name="Gilroy R."/>
            <person name="Ravi A."/>
            <person name="Getino M."/>
            <person name="Pursley I."/>
            <person name="Horton D.L."/>
            <person name="Alikhan N.-F."/>
            <person name="Baker D."/>
            <person name="Gharbi K."/>
            <person name="Hall N."/>
            <person name="Watson M."/>
            <person name="Adriaenssens E.M."/>
            <person name="Foster-Nyarko E."/>
            <person name="Jarju S."/>
            <person name="Secka A."/>
            <person name="Antonio M."/>
            <person name="Oren A."/>
            <person name="Chaudhuri R."/>
            <person name="La Ragione R.M."/>
            <person name="Hildebrand F."/>
            <person name="Pallen M.J."/>
        </authorList>
    </citation>
    <scope>NUCLEOTIDE SEQUENCE [LARGE SCALE GENOMIC DNA]</scope>
    <source>
        <strain evidence="3 4">Sa1CVN1</strain>
    </source>
</reference>
<keyword evidence="4" id="KW-1185">Reference proteome</keyword>
<dbReference type="Gene3D" id="3.40.50.300">
    <property type="entry name" value="P-loop containing nucleotide triphosphate hydrolases"/>
    <property type="match status" value="2"/>
</dbReference>
<evidence type="ECO:0000313" key="4">
    <source>
        <dbReference type="Proteomes" id="UP000620874"/>
    </source>
</evidence>
<dbReference type="PANTHER" id="PTHR32114">
    <property type="entry name" value="ABC TRANSPORTER ABCH.3"/>
    <property type="match status" value="1"/>
</dbReference>
<dbReference type="InterPro" id="IPR027417">
    <property type="entry name" value="P-loop_NTPase"/>
</dbReference>
<dbReference type="RefSeq" id="WP_191764463.1">
    <property type="nucleotide sequence ID" value="NZ_JACSPP010000038.1"/>
</dbReference>
<evidence type="ECO:0000259" key="2">
    <source>
        <dbReference type="Pfam" id="PF13476"/>
    </source>
</evidence>
<dbReference type="Proteomes" id="UP000620874">
    <property type="component" value="Unassembled WGS sequence"/>
</dbReference>
<proteinExistence type="predicted"/>
<gene>
    <name evidence="3" type="ORF">H9625_11680</name>
</gene>
<organism evidence="3 4">
    <name type="scientific">Phocaeicola intestinalis</name>
    <dbReference type="NCBI Taxonomy" id="2762212"/>
    <lineage>
        <taxon>Bacteria</taxon>
        <taxon>Pseudomonadati</taxon>
        <taxon>Bacteroidota</taxon>
        <taxon>Bacteroidia</taxon>
        <taxon>Bacteroidales</taxon>
        <taxon>Bacteroidaceae</taxon>
        <taxon>Phocaeicola</taxon>
    </lineage>
</organism>
<accession>A0ABR8YA47</accession>
<dbReference type="SUPFAM" id="SSF52540">
    <property type="entry name" value="P-loop containing nucleoside triphosphate hydrolases"/>
    <property type="match status" value="1"/>
</dbReference>
<sequence length="1149" mass="131096">MKIKELHIRNIASIEKGDIDFENGLRDAISGETAPLFLISGDTGAGKTVILDCISMALYKKTPRIDGVANAMRNDYVNAEGETLRVASIEQYTRLGISEREECYSEVIFEGNDGMNYHARLSLGMQRSRKQLKHRQPKWEVKKGDNDWISGNTEVANTILQAVGLTFEQFGRMAMLAQGQFATFLTGNKSEREAILEQLTNTERFSKYGAAIKNLFDKAQAIYKQTQTEYETEKTHILDKEEKEKLLAEQSNINTQKQTLETKIRLNEQQLTLVNTINQCRKNQTLAQEELEQLQKRLQGEEYKADMKLVKNWDNTTAQRQTLVKMQEAKVKREQSFSQEPMCQQMFNRLSADFAQRNHDMSQLSDKTEKLHQWITAHQSQEEVYSKTGEIIQKIRQYEDTNKEIQTIARQIETETARTTTLKNIVEKTAQAAANTDNAIADIQKNIETLSKQREMLNPVLINQNLEQANMRNTRLKQLQQTLQNMETDTNNLEKLDKEIKGQTEKLTIFHQAVQKAEEAYLAAKEKDEKANNLLHTMQTSLEEHLVTLRKRLIAEQADICPLCGQHINHIYLDEDFKAVLTPLEKEKNITEENLLKATTAYDEAKKRYNTASGMLETQRHILAEQKNKADATKKQALTVAKQSGLDITKPIAQQVNIAINEIGQILHQLKLQQKDAEELQNKINLLLNEKKKLEIQKTTADKAKVQADKDFYANEQHIHQLHEQKKAGERTAINLFTDLNAILANWMPGWQQDTYSTKNILCRDANEYADMKKKFDTAAQQLQTAKATAVSIGNTRDKILHLHAGWDTSASPATYPCSDINDEWTRLYIEINTIAKDTCECTAIITACETTLGIYYKTSGTAESDLIALVGKEKEIPEARQRINDLQASITSRRDAIATMQRQQTEAMEKLGICEGQDIPDLTLLQEEKNILALTRDQLVSEQATICSKLEEDKRNEDNFKKITARLEAVKKNFTKWDRLNSRFGGTRFRTLVQSYILRPLLNNANIYLAQITDRYKLTCSEENEQLSILVLDCYNKNQVRSVTVLSGGERFMISLALSLALSSLNRPDMNIDILFIDEGFGTLDEKSLDSVMSTLERLQEIAGQNGRRVGIISHREELDERINVQIRVIKKGEGRSRIELKGTMPVK</sequence>
<comment type="caution">
    <text evidence="3">The sequence shown here is derived from an EMBL/GenBank/DDBJ whole genome shotgun (WGS) entry which is preliminary data.</text>
</comment>
<name>A0ABR8YA47_9BACT</name>